<dbReference type="Proteomes" id="UP000005446">
    <property type="component" value="Unassembled WGS sequence"/>
</dbReference>
<protein>
    <submittedName>
        <fullName evidence="3">Uncharacterized protein</fullName>
    </submittedName>
</protein>
<comment type="caution">
    <text evidence="3">The sequence shown here is derived from an EMBL/GenBank/DDBJ whole genome shotgun (WGS) entry which is preliminary data.</text>
</comment>
<accession>H0EE84</accession>
<gene>
    <name evidence="3" type="ORF">M7I_0756</name>
</gene>
<reference evidence="3 4" key="1">
    <citation type="journal article" date="2012" name="Eukaryot. Cell">
        <title>Genome sequence of the fungus Glarea lozoyensis: the first genome sequence of a species from the Helotiaceae family.</title>
        <authorList>
            <person name="Youssar L."/>
            <person name="Gruening B.A."/>
            <person name="Erxleben A."/>
            <person name="Guenther S."/>
            <person name="Huettel W."/>
        </authorList>
    </citation>
    <scope>NUCLEOTIDE SEQUENCE [LARGE SCALE GENOMIC DNA]</scope>
    <source>
        <strain evidence="4">ATCC 74030 / MF5533</strain>
    </source>
</reference>
<feature type="region of interest" description="Disordered" evidence="2">
    <location>
        <begin position="356"/>
        <end position="379"/>
    </location>
</feature>
<evidence type="ECO:0000256" key="1">
    <source>
        <dbReference type="SAM" id="Coils"/>
    </source>
</evidence>
<feature type="region of interest" description="Disordered" evidence="2">
    <location>
        <begin position="310"/>
        <end position="331"/>
    </location>
</feature>
<organism evidence="3 4">
    <name type="scientific">Glarea lozoyensis (strain ATCC 74030 / MF5533)</name>
    <dbReference type="NCBI Taxonomy" id="1104152"/>
    <lineage>
        <taxon>Eukaryota</taxon>
        <taxon>Fungi</taxon>
        <taxon>Dikarya</taxon>
        <taxon>Ascomycota</taxon>
        <taxon>Pezizomycotina</taxon>
        <taxon>Leotiomycetes</taxon>
        <taxon>Helotiales</taxon>
        <taxon>Helotiaceae</taxon>
        <taxon>Glarea</taxon>
    </lineage>
</organism>
<proteinExistence type="predicted"/>
<evidence type="ECO:0000313" key="4">
    <source>
        <dbReference type="Proteomes" id="UP000005446"/>
    </source>
</evidence>
<evidence type="ECO:0000256" key="2">
    <source>
        <dbReference type="SAM" id="MobiDB-lite"/>
    </source>
</evidence>
<sequence length="379" mass="43293">MTLPALPKRSFAHRVACKALYRALLVQTQHIPLKPEVLTRGPVNPITHLVRKRFKQNIALNSKKQVVKCLEVGYAVERLLRSSASGSKAATDQVNNILQILHDDAYQQSLVTERPHRVRPPKPIAKPGAPKLLDVVPRPLSEIKGGIRSVPKMVFTSRHRTSFLRYSKPQSPYLSRVIRQKDDTRVKRFETAERLFFESEEGKLENVWNHNLSAELGVKYDMGWDSVPATVRRRVIGRDLRDVEDARELAGRMMDVAEREMELAEQERKVRRHEKLERKWALKKERWEREGREVHDVVKEPFVAPEVFKPYGGGAGSGGGEERNGLEVEEGSDLLAEVDEEFTEFRLYIKAEDGQKSCMARPSSSKEESGAATISWRKE</sequence>
<keyword evidence="1" id="KW-0175">Coiled coil</keyword>
<keyword evidence="4" id="KW-1185">Reference proteome</keyword>
<dbReference type="HOGENOM" id="CLU_042937_1_0_1"/>
<name>H0EE84_GLAL7</name>
<dbReference type="AlphaFoldDB" id="H0EE84"/>
<dbReference type="InParanoid" id="H0EE84"/>
<evidence type="ECO:0000313" key="3">
    <source>
        <dbReference type="EMBL" id="EHL03143.1"/>
    </source>
</evidence>
<dbReference type="EMBL" id="AGUE01000013">
    <property type="protein sequence ID" value="EHL03143.1"/>
    <property type="molecule type" value="Genomic_DNA"/>
</dbReference>
<dbReference type="OrthoDB" id="3925971at2759"/>
<feature type="coiled-coil region" evidence="1">
    <location>
        <begin position="240"/>
        <end position="276"/>
    </location>
</feature>